<dbReference type="PROSITE" id="PS00136">
    <property type="entry name" value="SUBTILASE_ASP"/>
    <property type="match status" value="1"/>
</dbReference>
<dbReference type="PROSITE" id="PS51892">
    <property type="entry name" value="SUBTILASE"/>
    <property type="match status" value="1"/>
</dbReference>
<feature type="compositionally biased region" description="Low complexity" evidence="6">
    <location>
        <begin position="37"/>
        <end position="50"/>
    </location>
</feature>
<organism evidence="8 9">
    <name type="scientific">Clostridium punense</name>
    <dbReference type="NCBI Taxonomy" id="1054297"/>
    <lineage>
        <taxon>Bacteria</taxon>
        <taxon>Bacillati</taxon>
        <taxon>Bacillota</taxon>
        <taxon>Clostridia</taxon>
        <taxon>Eubacteriales</taxon>
        <taxon>Clostridiaceae</taxon>
        <taxon>Clostridium</taxon>
    </lineage>
</organism>
<evidence type="ECO:0000256" key="6">
    <source>
        <dbReference type="SAM" id="MobiDB-lite"/>
    </source>
</evidence>
<evidence type="ECO:0000256" key="5">
    <source>
        <dbReference type="PROSITE-ProRule" id="PRU01240"/>
    </source>
</evidence>
<keyword evidence="4 5" id="KW-0720">Serine protease</keyword>
<feature type="compositionally biased region" description="Polar residues" evidence="6">
    <location>
        <begin position="12"/>
        <end position="22"/>
    </location>
</feature>
<protein>
    <submittedName>
        <fullName evidence="8">Subtilisin family serine protease</fullName>
    </submittedName>
</protein>
<feature type="domain" description="Peptidase S8/S53" evidence="7">
    <location>
        <begin position="529"/>
        <end position="651"/>
    </location>
</feature>
<evidence type="ECO:0000256" key="3">
    <source>
        <dbReference type="ARBA" id="ARBA00022801"/>
    </source>
</evidence>
<comment type="caution">
    <text evidence="8">The sequence shown here is derived from an EMBL/GenBank/DDBJ whole genome shotgun (WGS) entry which is preliminary data.</text>
</comment>
<dbReference type="EMBL" id="JAGGLL010000025">
    <property type="protein sequence ID" value="MBP2023205.1"/>
    <property type="molecule type" value="Genomic_DNA"/>
</dbReference>
<evidence type="ECO:0000313" key="9">
    <source>
        <dbReference type="Proteomes" id="UP001519308"/>
    </source>
</evidence>
<dbReference type="GO" id="GO:0008233">
    <property type="term" value="F:peptidase activity"/>
    <property type="evidence" value="ECO:0007669"/>
    <property type="project" value="UniProtKB-KW"/>
</dbReference>
<evidence type="ECO:0000256" key="1">
    <source>
        <dbReference type="ARBA" id="ARBA00011073"/>
    </source>
</evidence>
<reference evidence="8 9" key="1">
    <citation type="submission" date="2021-03" db="EMBL/GenBank/DDBJ databases">
        <title>Genomic Encyclopedia of Type Strains, Phase IV (KMG-IV): sequencing the most valuable type-strain genomes for metagenomic binning, comparative biology and taxonomic classification.</title>
        <authorList>
            <person name="Goeker M."/>
        </authorList>
    </citation>
    <scope>NUCLEOTIDE SEQUENCE [LARGE SCALE GENOMIC DNA]</scope>
    <source>
        <strain evidence="8 9">DSM 28650</strain>
    </source>
</reference>
<keyword evidence="9" id="KW-1185">Reference proteome</keyword>
<dbReference type="RefSeq" id="WP_021285536.1">
    <property type="nucleotide sequence ID" value="NZ_JAGGLL010000025.1"/>
</dbReference>
<comment type="similarity">
    <text evidence="1 5">Belongs to the peptidase S8 family.</text>
</comment>
<dbReference type="InterPro" id="IPR015500">
    <property type="entry name" value="Peptidase_S8_subtilisin-rel"/>
</dbReference>
<dbReference type="SUPFAM" id="SSF52743">
    <property type="entry name" value="Subtilisin-like"/>
    <property type="match status" value="1"/>
</dbReference>
<dbReference type="PANTHER" id="PTHR43806">
    <property type="entry name" value="PEPTIDASE S8"/>
    <property type="match status" value="1"/>
</dbReference>
<evidence type="ECO:0000259" key="7">
    <source>
        <dbReference type="Pfam" id="PF00082"/>
    </source>
</evidence>
<dbReference type="PANTHER" id="PTHR43806:SF11">
    <property type="entry name" value="CEREVISIN-RELATED"/>
    <property type="match status" value="1"/>
</dbReference>
<dbReference type="Proteomes" id="UP001519308">
    <property type="component" value="Unassembled WGS sequence"/>
</dbReference>
<evidence type="ECO:0000313" key="8">
    <source>
        <dbReference type="EMBL" id="MBP2023205.1"/>
    </source>
</evidence>
<dbReference type="Gene3D" id="3.40.50.200">
    <property type="entry name" value="Peptidase S8/S53 domain"/>
    <property type="match status" value="1"/>
</dbReference>
<dbReference type="InterPro" id="IPR023827">
    <property type="entry name" value="Peptidase_S8_Asp-AS"/>
</dbReference>
<dbReference type="PRINTS" id="PR00723">
    <property type="entry name" value="SUBTILISIN"/>
</dbReference>
<feature type="active site" description="Charge relay system" evidence="5">
    <location>
        <position position="274"/>
    </location>
</feature>
<dbReference type="InterPro" id="IPR036852">
    <property type="entry name" value="Peptidase_S8/S53_dom_sf"/>
</dbReference>
<feature type="domain" description="Peptidase S8/S53" evidence="7">
    <location>
        <begin position="193"/>
        <end position="392"/>
    </location>
</feature>
<dbReference type="GO" id="GO:0006508">
    <property type="term" value="P:proteolysis"/>
    <property type="evidence" value="ECO:0007669"/>
    <property type="project" value="UniProtKB-KW"/>
</dbReference>
<feature type="active site" description="Charge relay system" evidence="5">
    <location>
        <position position="596"/>
    </location>
</feature>
<dbReference type="CDD" id="cd07478">
    <property type="entry name" value="Peptidases_S8_CspA-like"/>
    <property type="match status" value="1"/>
</dbReference>
<dbReference type="Pfam" id="PF00082">
    <property type="entry name" value="Peptidase_S8"/>
    <property type="match status" value="2"/>
</dbReference>
<sequence>MLQDREAIQPVQPLQQEATLTSPPIVEGQQAEIPSATEVQQPTQTTETPPIANESQGEEQPKLTQAPTSILATMDMQPTSNDVPILGGTKDAEGNITGCGDLYLSEAYESYIVEVEQGFYESLQNINYACAFPIGPFSAVLSVQKGRLQQLIAEARGLIYFQRSYPFTLSILSPSSVANINQFHENEFFKLTGKGTIIAILDTGIDYLNEEFMTIDKQSRILEIWDQTIETGEPPRGFNFGSIYTETQINQAIQARREDKDPYAIVPERDTIGHGTSMAGIAAATGIKIPRGAAPECELIAVKLKYAKASTLLRSGIIDPMVPVYDAADIALGIRYLIEAQVRYKKPMVIFLPLSCNFGGADGSSGLERFIDYYATRRGIVFVTGSGNQGDTSTHSSGVLRKTGEIRNIEVNIDEAEKIVHLELYGNSPDRIAIGIVSPSGETIEKVPVKLKGEEIYNLVFEGSTIRVEYAMPEEKTGNEVIHIFIENSRGGIWQIRVYGEYIVDGRYDCWLPQRELLKGDTRFINPDAYTTVTAPGTAYNIVTTAFYNQGNNSIEADSGRGFTRDNRVKPEIATGGIDVVTTFLNNETITISGSSAAAAVLSGACALLLEWGVVNGNEPTMYGPTVSSYLIAGANRRIGDIYPNREWGYGTLNLLGTFENLRVSGESRFGNENRSADTFQDFIKKDSHSIRGDWSYDKEVSETLYKRIPQEIYNRLRISNIGLKIHGRDGDGR</sequence>
<dbReference type="InterPro" id="IPR050131">
    <property type="entry name" value="Peptidase_S8_subtilisin-like"/>
</dbReference>
<gene>
    <name evidence="8" type="ORF">J2Z44_003042</name>
</gene>
<keyword evidence="2 5" id="KW-0645">Protease</keyword>
<feature type="active site" description="Charge relay system" evidence="5">
    <location>
        <position position="202"/>
    </location>
</feature>
<dbReference type="InterPro" id="IPR034045">
    <property type="entry name" value="Pep_S8_CspA-like"/>
</dbReference>
<feature type="region of interest" description="Disordered" evidence="6">
    <location>
        <begin position="1"/>
        <end position="64"/>
    </location>
</feature>
<dbReference type="InterPro" id="IPR000209">
    <property type="entry name" value="Peptidase_S8/S53_dom"/>
</dbReference>
<name>A0ABS4K7E2_9CLOT</name>
<evidence type="ECO:0000256" key="4">
    <source>
        <dbReference type="ARBA" id="ARBA00022825"/>
    </source>
</evidence>
<proteinExistence type="inferred from homology"/>
<keyword evidence="3 5" id="KW-0378">Hydrolase</keyword>
<evidence type="ECO:0000256" key="2">
    <source>
        <dbReference type="ARBA" id="ARBA00022670"/>
    </source>
</evidence>
<accession>A0ABS4K7E2</accession>
<dbReference type="Gene3D" id="2.60.120.1290">
    <property type="match status" value="1"/>
</dbReference>